<gene>
    <name evidence="1" type="ORF">BN9_110610</name>
</gene>
<organism evidence="1 2">
    <name type="scientific">Albugo candida</name>
    <dbReference type="NCBI Taxonomy" id="65357"/>
    <lineage>
        <taxon>Eukaryota</taxon>
        <taxon>Sar</taxon>
        <taxon>Stramenopiles</taxon>
        <taxon>Oomycota</taxon>
        <taxon>Peronosporomycetes</taxon>
        <taxon>Albuginales</taxon>
        <taxon>Albuginaceae</taxon>
        <taxon>Albugo</taxon>
    </lineage>
</organism>
<name>A0A024GTK8_9STRA</name>
<proteinExistence type="predicted"/>
<protein>
    <submittedName>
        <fullName evidence="1">Uncharacterized protein</fullName>
    </submittedName>
</protein>
<comment type="caution">
    <text evidence="1">The sequence shown here is derived from an EMBL/GenBank/DDBJ whole genome shotgun (WGS) entry which is preliminary data.</text>
</comment>
<evidence type="ECO:0000313" key="2">
    <source>
        <dbReference type="Proteomes" id="UP000053237"/>
    </source>
</evidence>
<reference evidence="1 2" key="1">
    <citation type="submission" date="2012-05" db="EMBL/GenBank/DDBJ databases">
        <title>Recombination and specialization in a pathogen metapopulation.</title>
        <authorList>
            <person name="Gardiner A."/>
            <person name="Kemen E."/>
            <person name="Schultz-Larsen T."/>
            <person name="MacLean D."/>
            <person name="Van Oosterhout C."/>
            <person name="Jones J.D.G."/>
        </authorList>
    </citation>
    <scope>NUCLEOTIDE SEQUENCE [LARGE SCALE GENOMIC DNA]</scope>
    <source>
        <strain evidence="1 2">Ac Nc2</strain>
    </source>
</reference>
<accession>A0A024GTK8</accession>
<dbReference type="Proteomes" id="UP000053237">
    <property type="component" value="Unassembled WGS sequence"/>
</dbReference>
<dbReference type="InParanoid" id="A0A024GTK8"/>
<sequence>MRATRSDRFTCVTLLPKISMFAQYRVVISTHFCRKSRYRACRAYCLQKAISNYAALESLFPSELSHLAIHLFSSINRSGSEKQLDISFTMSISFLCRNEFAEVYQRHESATAADILKFGHREKIFDLFDNPLPVQIQFQAIWIECVDAQENTFCAIYVITDRRHAQRNRFSVILEIK</sequence>
<keyword evidence="2" id="KW-1185">Reference proteome</keyword>
<dbReference type="EMBL" id="CAIX01000327">
    <property type="protein sequence ID" value="CCI49692.1"/>
    <property type="molecule type" value="Genomic_DNA"/>
</dbReference>
<dbReference type="AlphaFoldDB" id="A0A024GTK8"/>
<evidence type="ECO:0000313" key="1">
    <source>
        <dbReference type="EMBL" id="CCI49692.1"/>
    </source>
</evidence>